<protein>
    <submittedName>
        <fullName evidence="4">Trypsinogen-like protein 3</fullName>
    </submittedName>
</protein>
<dbReference type="SMART" id="SM00020">
    <property type="entry name" value="Tryp_SPc"/>
    <property type="match status" value="1"/>
</dbReference>
<feature type="chain" id="PRO_5018533622" evidence="2">
    <location>
        <begin position="16"/>
        <end position="251"/>
    </location>
</feature>
<dbReference type="Pfam" id="PF00089">
    <property type="entry name" value="Trypsin"/>
    <property type="match status" value="1"/>
</dbReference>
<evidence type="ECO:0000256" key="2">
    <source>
        <dbReference type="SAM" id="SignalP"/>
    </source>
</evidence>
<accession>A0A3Q3AJ99</accession>
<dbReference type="PANTHER" id="PTHR24271:SF47">
    <property type="entry name" value="KALLIKREIN-1"/>
    <property type="match status" value="1"/>
</dbReference>
<evidence type="ECO:0000259" key="3">
    <source>
        <dbReference type="PROSITE" id="PS50240"/>
    </source>
</evidence>
<dbReference type="STRING" id="37003.ENSKMAP00000016788"/>
<dbReference type="Proteomes" id="UP000264800">
    <property type="component" value="Unplaced"/>
</dbReference>
<dbReference type="SUPFAM" id="SSF50494">
    <property type="entry name" value="Trypsin-like serine proteases"/>
    <property type="match status" value="1"/>
</dbReference>
<dbReference type="Ensembl" id="ENSKMAT00000017022.1">
    <property type="protein sequence ID" value="ENSKMAP00000016788.1"/>
    <property type="gene ID" value="ENSKMAG00000012535.1"/>
</dbReference>
<dbReference type="OMA" id="VIRHSPY"/>
<dbReference type="GeneTree" id="ENSGT01050000244971"/>
<dbReference type="GO" id="GO:0030141">
    <property type="term" value="C:secretory granule"/>
    <property type="evidence" value="ECO:0007669"/>
    <property type="project" value="TreeGrafter"/>
</dbReference>
<sequence length="251" mass="27774">MKLLLLAVMLGLAGAYPLEDPKECQPHSRPWHVSLDGQCSGALIDKWWIVTSHECALYYNTMASLGEHAITVEEGTEQHIAIADTIIHSPYRSPFNSLAMLRLAEPAQLNQYVQPVPLPTRCPKPGETCSVSGWGSTIPNQHERSPGLKCITVPVVDDLTCLNSFPPMLHWGVMVCAGQANTDNCLNDRSSVMVCGGELQGLLWFNFGCDNPANPTVYSKMCEYNRWIKNVMEHYTTDPLLTTTVSPLDDE</sequence>
<keyword evidence="1" id="KW-1015">Disulfide bond</keyword>
<dbReference type="OrthoDB" id="10012881at2759"/>
<organism evidence="4 5">
    <name type="scientific">Kryptolebias marmoratus</name>
    <name type="common">Mangrove killifish</name>
    <name type="synonym">Rivulus marmoratus</name>
    <dbReference type="NCBI Taxonomy" id="37003"/>
    <lineage>
        <taxon>Eukaryota</taxon>
        <taxon>Metazoa</taxon>
        <taxon>Chordata</taxon>
        <taxon>Craniata</taxon>
        <taxon>Vertebrata</taxon>
        <taxon>Euteleostomi</taxon>
        <taxon>Actinopterygii</taxon>
        <taxon>Neopterygii</taxon>
        <taxon>Teleostei</taxon>
        <taxon>Neoteleostei</taxon>
        <taxon>Acanthomorphata</taxon>
        <taxon>Ovalentaria</taxon>
        <taxon>Atherinomorphae</taxon>
        <taxon>Cyprinodontiformes</taxon>
        <taxon>Rivulidae</taxon>
        <taxon>Kryptolebias</taxon>
    </lineage>
</organism>
<dbReference type="Gene3D" id="2.40.10.10">
    <property type="entry name" value="Trypsin-like serine proteases"/>
    <property type="match status" value="2"/>
</dbReference>
<keyword evidence="2" id="KW-0732">Signal</keyword>
<dbReference type="GO" id="GO:0004252">
    <property type="term" value="F:serine-type endopeptidase activity"/>
    <property type="evidence" value="ECO:0007669"/>
    <property type="project" value="InterPro"/>
</dbReference>
<evidence type="ECO:0000256" key="1">
    <source>
        <dbReference type="ARBA" id="ARBA00023157"/>
    </source>
</evidence>
<reference evidence="4" key="2">
    <citation type="submission" date="2025-09" db="UniProtKB">
        <authorList>
            <consortium name="Ensembl"/>
        </authorList>
    </citation>
    <scope>IDENTIFICATION</scope>
</reference>
<dbReference type="PROSITE" id="PS50240">
    <property type="entry name" value="TRYPSIN_DOM"/>
    <property type="match status" value="1"/>
</dbReference>
<dbReference type="CDD" id="cd00190">
    <property type="entry name" value="Tryp_SPc"/>
    <property type="match status" value="1"/>
</dbReference>
<feature type="domain" description="Peptidase S1" evidence="3">
    <location>
        <begin position="12"/>
        <end position="233"/>
    </location>
</feature>
<dbReference type="GO" id="GO:0006508">
    <property type="term" value="P:proteolysis"/>
    <property type="evidence" value="ECO:0007669"/>
    <property type="project" value="InterPro"/>
</dbReference>
<dbReference type="InterPro" id="IPR001254">
    <property type="entry name" value="Trypsin_dom"/>
</dbReference>
<dbReference type="InterPro" id="IPR009003">
    <property type="entry name" value="Peptidase_S1_PA"/>
</dbReference>
<keyword evidence="5" id="KW-1185">Reference proteome</keyword>
<feature type="signal peptide" evidence="2">
    <location>
        <begin position="1"/>
        <end position="15"/>
    </location>
</feature>
<dbReference type="GeneID" id="108235355"/>
<proteinExistence type="predicted"/>
<dbReference type="PANTHER" id="PTHR24271">
    <property type="entry name" value="KALLIKREIN-RELATED"/>
    <property type="match status" value="1"/>
</dbReference>
<name>A0A3Q3AJ99_KRYMA</name>
<evidence type="ECO:0000313" key="4">
    <source>
        <dbReference type="Ensembl" id="ENSKMAP00000016788.1"/>
    </source>
</evidence>
<reference evidence="4" key="1">
    <citation type="submission" date="2025-08" db="UniProtKB">
        <authorList>
            <consortium name="Ensembl"/>
        </authorList>
    </citation>
    <scope>IDENTIFICATION</scope>
</reference>
<evidence type="ECO:0000313" key="5">
    <source>
        <dbReference type="Proteomes" id="UP000264800"/>
    </source>
</evidence>
<dbReference type="AlphaFoldDB" id="A0A3Q3AJ99"/>
<dbReference type="RefSeq" id="XP_017270787.1">
    <property type="nucleotide sequence ID" value="XM_017415298.3"/>
</dbReference>
<dbReference type="InterPro" id="IPR043504">
    <property type="entry name" value="Peptidase_S1_PA_chymotrypsin"/>
</dbReference>
<dbReference type="KEGG" id="kmr:108235355"/>